<evidence type="ECO:0000313" key="2">
    <source>
        <dbReference type="Proteomes" id="UP001064048"/>
    </source>
</evidence>
<proteinExistence type="predicted"/>
<gene>
    <name evidence="1" type="ORF">MSG28_009342</name>
</gene>
<keyword evidence="2" id="KW-1185">Reference proteome</keyword>
<dbReference type="EMBL" id="CM046115">
    <property type="protein sequence ID" value="KAI8441078.1"/>
    <property type="molecule type" value="Genomic_DNA"/>
</dbReference>
<organism evidence="1 2">
    <name type="scientific">Choristoneura fumiferana</name>
    <name type="common">Spruce budworm moth</name>
    <name type="synonym">Archips fumiferana</name>
    <dbReference type="NCBI Taxonomy" id="7141"/>
    <lineage>
        <taxon>Eukaryota</taxon>
        <taxon>Metazoa</taxon>
        <taxon>Ecdysozoa</taxon>
        <taxon>Arthropoda</taxon>
        <taxon>Hexapoda</taxon>
        <taxon>Insecta</taxon>
        <taxon>Pterygota</taxon>
        <taxon>Neoptera</taxon>
        <taxon>Endopterygota</taxon>
        <taxon>Lepidoptera</taxon>
        <taxon>Glossata</taxon>
        <taxon>Ditrysia</taxon>
        <taxon>Tortricoidea</taxon>
        <taxon>Tortricidae</taxon>
        <taxon>Tortricinae</taxon>
        <taxon>Choristoneura</taxon>
    </lineage>
</organism>
<dbReference type="Proteomes" id="UP001064048">
    <property type="component" value="Chromosome 15"/>
</dbReference>
<name>A0ACC0KX56_CHOFU</name>
<comment type="caution">
    <text evidence="1">The sequence shown here is derived from an EMBL/GenBank/DDBJ whole genome shotgun (WGS) entry which is preliminary data.</text>
</comment>
<reference evidence="1 2" key="1">
    <citation type="journal article" date="2022" name="Genome Biol. Evol.">
        <title>The Spruce Budworm Genome: Reconstructing the Evolutionary History of Antifreeze Proteins.</title>
        <authorList>
            <person name="Beliveau C."/>
            <person name="Gagne P."/>
            <person name="Picq S."/>
            <person name="Vernygora O."/>
            <person name="Keeling C.I."/>
            <person name="Pinkney K."/>
            <person name="Doucet D."/>
            <person name="Wen F."/>
            <person name="Johnston J.S."/>
            <person name="Maaroufi H."/>
            <person name="Boyle B."/>
            <person name="Laroche J."/>
            <person name="Dewar K."/>
            <person name="Juretic N."/>
            <person name="Blackburn G."/>
            <person name="Nisole A."/>
            <person name="Brunet B."/>
            <person name="Brandao M."/>
            <person name="Lumley L."/>
            <person name="Duan J."/>
            <person name="Quan G."/>
            <person name="Lucarotti C.J."/>
            <person name="Roe A.D."/>
            <person name="Sperling F.A.H."/>
            <person name="Levesque R.C."/>
            <person name="Cusson M."/>
        </authorList>
    </citation>
    <scope>NUCLEOTIDE SEQUENCE [LARGE SCALE GENOMIC DNA]</scope>
    <source>
        <strain evidence="1">Glfc:IPQL:Cfum</strain>
    </source>
</reference>
<evidence type="ECO:0000313" key="1">
    <source>
        <dbReference type="EMBL" id="KAI8441078.1"/>
    </source>
</evidence>
<accession>A0ACC0KX56</accession>
<protein>
    <submittedName>
        <fullName evidence="1">Uncharacterized protein</fullName>
    </submittedName>
</protein>
<sequence length="677" mass="73725">MAAAIVSSARQVGRLTNAARRLYSDVYPKITTHYTIHPRDKDPRWKDINMERIAEETDILIIGGGPAGMAAAIRARQIAEEKGAEVRVTLLEKAAEAGGHILSGACVDPIALNELIPDWKEKGAPMDTEVNADKFGYLTKGGRIPIPVLPGMPIYNHGNYVVRLGHLVKWMSEQAEAAGAEVWPGCAGAELLYRDDGSLKGVATGDVGIAKDGSPKEMFERGMEFHSKVTIFAEVSNFDILSDYCKPRDVLVFLSFNRAFGSPVKAHESERDVMLFTTYATLSPHRIDSPAAPPPVTISATGRAAGCHGHLTKMLANKYNLREKSEPQSYGIGLKELWEVKPENHKPGLVEHTIGWPLDKNTYGGSFIYHLKVPEGEAPLVAAGFVVGLDYANPYMSPFREFQRFKLHPYVKPLLEGGSRIAYGARALVEGGWQCMPIPVFPGGCLVGDTAGYLNMPRIKGTHNAMKSGMLAAEAAMDLIISGEATHDTGVVPSAYEDKLKQSYVYKELKQVRNVRPSFHTKLGLYGGIIYTGISTILRGAEPWTLSHGGADHARLKPAKECQPIEYPKPDGVITFDLLSSVSLTGTNHEADQPPHLTLKDDTVPVKNNLGIYDGPEARFCPAGVYEYVPLETGDGQRLQINAQNCIHCKTCDIKDPSQNINWVVPEGGGGPAYNGM</sequence>